<gene>
    <name evidence="1" type="ORF">EXN61_17375</name>
</gene>
<protein>
    <submittedName>
        <fullName evidence="1">Uncharacterized protein</fullName>
    </submittedName>
</protein>
<dbReference type="Proteomes" id="UP000317023">
    <property type="component" value="Unassembled WGS sequence"/>
</dbReference>
<dbReference type="RefSeq" id="WP_142858025.1">
    <property type="nucleotide sequence ID" value="NZ_SGOE01000004.1"/>
</dbReference>
<comment type="caution">
    <text evidence="1">The sequence shown here is derived from an EMBL/GenBank/DDBJ whole genome shotgun (WGS) entry which is preliminary data.</text>
</comment>
<organism evidence="1 2">
    <name type="scientific">Agrobacterium tumefaciens</name>
    <dbReference type="NCBI Taxonomy" id="358"/>
    <lineage>
        <taxon>Bacteria</taxon>
        <taxon>Pseudomonadati</taxon>
        <taxon>Pseudomonadota</taxon>
        <taxon>Alphaproteobacteria</taxon>
        <taxon>Hyphomicrobiales</taxon>
        <taxon>Rhizobiaceae</taxon>
        <taxon>Rhizobium/Agrobacterium group</taxon>
        <taxon>Agrobacterium</taxon>
        <taxon>Agrobacterium tumefaciens complex</taxon>
    </lineage>
</organism>
<sequence>MIGQIGIDWIRVQTGKDADAIVGNDEFEPPWYKLKSNVSGLASPTVLDNIGPKLINGCDELAAMIVGKSRSDTQAL</sequence>
<dbReference type="EMBL" id="SGOE01000004">
    <property type="protein sequence ID" value="TRB05573.1"/>
    <property type="molecule type" value="Genomic_DNA"/>
</dbReference>
<name>A0A546XXV5_AGRTU</name>
<proteinExistence type="predicted"/>
<evidence type="ECO:0000313" key="1">
    <source>
        <dbReference type="EMBL" id="TRB05573.1"/>
    </source>
</evidence>
<dbReference type="AlphaFoldDB" id="A0A546XXV5"/>
<evidence type="ECO:0000313" key="2">
    <source>
        <dbReference type="Proteomes" id="UP000317023"/>
    </source>
</evidence>
<reference evidence="1 2" key="1">
    <citation type="journal article" date="2019" name="Appl. Microbiol. Biotechnol.">
        <title>Differential efficiency of wild type rhizogenic strains for rol gene transformation of plants.</title>
        <authorList>
            <person name="Desmet S."/>
            <person name="De Keyser E."/>
            <person name="Van Vaerenbergh J."/>
            <person name="Baeyen S."/>
            <person name="Van Huylenbroeck J."/>
            <person name="Geelen D."/>
            <person name="Dhooghe E."/>
        </authorList>
    </citation>
    <scope>NUCLEOTIDE SEQUENCE [LARGE SCALE GENOMIC DNA]</scope>
    <source>
        <strain evidence="1 2">MAFF210266</strain>
    </source>
</reference>
<accession>A0A546XXV5</accession>